<dbReference type="Gene3D" id="3.30.70.1350">
    <property type="entry name" value="Cation efflux protein, cytoplasmic domain"/>
    <property type="match status" value="1"/>
</dbReference>
<evidence type="ECO:0000256" key="3">
    <source>
        <dbReference type="ARBA" id="ARBA00022448"/>
    </source>
</evidence>
<dbReference type="InterPro" id="IPR027469">
    <property type="entry name" value="Cation_efflux_TMD_sf"/>
</dbReference>
<feature type="domain" description="Cation efflux protein transmembrane" evidence="8">
    <location>
        <begin position="31"/>
        <end position="222"/>
    </location>
</feature>
<evidence type="ECO:0000259" key="9">
    <source>
        <dbReference type="Pfam" id="PF16916"/>
    </source>
</evidence>
<gene>
    <name evidence="10" type="ORF">EV209_1004</name>
</gene>
<accession>A0A4Q7PPM4</accession>
<keyword evidence="11" id="KW-1185">Reference proteome</keyword>
<evidence type="ECO:0000313" key="11">
    <source>
        <dbReference type="Proteomes" id="UP000292927"/>
    </source>
</evidence>
<feature type="transmembrane region" description="Helical" evidence="7">
    <location>
        <begin position="128"/>
        <end position="150"/>
    </location>
</feature>
<dbReference type="InterPro" id="IPR027470">
    <property type="entry name" value="Cation_efflux_CTD"/>
</dbReference>
<dbReference type="AlphaFoldDB" id="A0A4Q7PPM4"/>
<name>A0A4Q7PPM4_9FIRM</name>
<evidence type="ECO:0000313" key="10">
    <source>
        <dbReference type="EMBL" id="RZT02874.1"/>
    </source>
</evidence>
<evidence type="ECO:0000256" key="2">
    <source>
        <dbReference type="ARBA" id="ARBA00008114"/>
    </source>
</evidence>
<dbReference type="PANTHER" id="PTHR43840">
    <property type="entry name" value="MITOCHONDRIAL METAL TRANSPORTER 1-RELATED"/>
    <property type="match status" value="1"/>
</dbReference>
<sequence>MTDFLVRHFVKNSEKVNDIHVRTAYGQLAGIVGIICNLTLFTAKLVIGVLLRSISVMADAFNNLSDAASSIISFVGAKLAGKPADEDHPFGHGRIEYISACIVAFLVIQVGFTLFQQSIGKIREPEDMSFSLISLAILALSIGVKLWMSVFNRKLGKRIHSSVMKATAADALGDVCTTAATVFSLAVYGIWNVNLDGIVGLVVSVVVMIAGVNIARETLAPLIGEAISPDVYKKITSFVESYDGILGSHDLIVHNYGPSRSMASIHAEVSNEEPIEVSHEIIDRIEREAMREFGMTLVIHMDPVAVNDEHVLQYRRIVDKVVKQVDQSISIHDFRMVNGEDNINLIFDAVVSYRYDGKQLALLRRQIIDGVKAEDPRLSCVITIDRSYMGEENG</sequence>
<evidence type="ECO:0000256" key="6">
    <source>
        <dbReference type="ARBA" id="ARBA00023136"/>
    </source>
</evidence>
<reference evidence="10 11" key="1">
    <citation type="submission" date="2019-02" db="EMBL/GenBank/DDBJ databases">
        <title>Genomic Encyclopedia of Type Strains, Phase IV (KMG-IV): sequencing the most valuable type-strain genomes for metagenomic binning, comparative biology and taxonomic classification.</title>
        <authorList>
            <person name="Goeker M."/>
        </authorList>
    </citation>
    <scope>NUCLEOTIDE SEQUENCE [LARGE SCALE GENOMIC DNA]</scope>
    <source>
        <strain evidence="10 11">DSM 29486</strain>
    </source>
</reference>
<evidence type="ECO:0000256" key="7">
    <source>
        <dbReference type="SAM" id="Phobius"/>
    </source>
</evidence>
<feature type="transmembrane region" description="Helical" evidence="7">
    <location>
        <begin position="97"/>
        <end position="116"/>
    </location>
</feature>
<dbReference type="PANTHER" id="PTHR43840:SF50">
    <property type="entry name" value="MANGANESE EFFLUX SYSTEM PROTEIN MNES"/>
    <property type="match status" value="1"/>
</dbReference>
<dbReference type="OrthoDB" id="9806522at2"/>
<organism evidence="10 11">
    <name type="scientific">Cuneatibacter caecimuris</name>
    <dbReference type="NCBI Taxonomy" id="1796618"/>
    <lineage>
        <taxon>Bacteria</taxon>
        <taxon>Bacillati</taxon>
        <taxon>Bacillota</taxon>
        <taxon>Clostridia</taxon>
        <taxon>Lachnospirales</taxon>
        <taxon>Lachnospiraceae</taxon>
        <taxon>Cuneatibacter</taxon>
    </lineage>
</organism>
<comment type="similarity">
    <text evidence="2">Belongs to the cation diffusion facilitator (CDF) transporter (TC 2.A.4) family.</text>
</comment>
<dbReference type="Pfam" id="PF01545">
    <property type="entry name" value="Cation_efflux"/>
    <property type="match status" value="1"/>
</dbReference>
<evidence type="ECO:0000259" key="8">
    <source>
        <dbReference type="Pfam" id="PF01545"/>
    </source>
</evidence>
<dbReference type="Pfam" id="PF16916">
    <property type="entry name" value="ZT_dimer"/>
    <property type="match status" value="1"/>
</dbReference>
<evidence type="ECO:0000256" key="1">
    <source>
        <dbReference type="ARBA" id="ARBA00004141"/>
    </source>
</evidence>
<keyword evidence="3" id="KW-0813">Transport</keyword>
<dbReference type="SUPFAM" id="SSF160240">
    <property type="entry name" value="Cation efflux protein cytoplasmic domain-like"/>
    <property type="match status" value="1"/>
</dbReference>
<dbReference type="RefSeq" id="WP_130433618.1">
    <property type="nucleotide sequence ID" value="NZ_SGXF01000001.1"/>
</dbReference>
<protein>
    <submittedName>
        <fullName evidence="10">Cation diffusion facilitator family transporter</fullName>
    </submittedName>
</protein>
<comment type="caution">
    <text evidence="10">The sequence shown here is derived from an EMBL/GenBank/DDBJ whole genome shotgun (WGS) entry which is preliminary data.</text>
</comment>
<proteinExistence type="inferred from homology"/>
<dbReference type="Proteomes" id="UP000292927">
    <property type="component" value="Unassembled WGS sequence"/>
</dbReference>
<dbReference type="EMBL" id="SGXF01000001">
    <property type="protein sequence ID" value="RZT02874.1"/>
    <property type="molecule type" value="Genomic_DNA"/>
</dbReference>
<dbReference type="NCBIfam" id="TIGR01297">
    <property type="entry name" value="CDF"/>
    <property type="match status" value="1"/>
</dbReference>
<evidence type="ECO:0000256" key="4">
    <source>
        <dbReference type="ARBA" id="ARBA00022692"/>
    </source>
</evidence>
<dbReference type="SUPFAM" id="SSF161111">
    <property type="entry name" value="Cation efflux protein transmembrane domain-like"/>
    <property type="match status" value="1"/>
</dbReference>
<feature type="transmembrane region" description="Helical" evidence="7">
    <location>
        <begin position="197"/>
        <end position="215"/>
    </location>
</feature>
<comment type="subcellular location">
    <subcellularLocation>
        <location evidence="1">Membrane</location>
        <topology evidence="1">Multi-pass membrane protein</topology>
    </subcellularLocation>
</comment>
<keyword evidence="6 7" id="KW-0472">Membrane</keyword>
<dbReference type="InterPro" id="IPR050291">
    <property type="entry name" value="CDF_Transporter"/>
</dbReference>
<feature type="domain" description="Cation efflux protein cytoplasmic" evidence="9">
    <location>
        <begin position="228"/>
        <end position="303"/>
    </location>
</feature>
<keyword evidence="5 7" id="KW-1133">Transmembrane helix</keyword>
<dbReference type="InterPro" id="IPR058533">
    <property type="entry name" value="Cation_efflux_TM"/>
</dbReference>
<dbReference type="FunFam" id="1.20.1510.10:FF:000006">
    <property type="entry name" value="Divalent cation efflux transporter"/>
    <property type="match status" value="1"/>
</dbReference>
<evidence type="ECO:0000256" key="5">
    <source>
        <dbReference type="ARBA" id="ARBA00022989"/>
    </source>
</evidence>
<dbReference type="InterPro" id="IPR002524">
    <property type="entry name" value="Cation_efflux"/>
</dbReference>
<dbReference type="InterPro" id="IPR036837">
    <property type="entry name" value="Cation_efflux_CTD_sf"/>
</dbReference>
<keyword evidence="4 7" id="KW-0812">Transmembrane</keyword>
<dbReference type="GO" id="GO:0008324">
    <property type="term" value="F:monoatomic cation transmembrane transporter activity"/>
    <property type="evidence" value="ECO:0007669"/>
    <property type="project" value="InterPro"/>
</dbReference>
<feature type="transmembrane region" description="Helical" evidence="7">
    <location>
        <begin position="171"/>
        <end position="191"/>
    </location>
</feature>
<dbReference type="GO" id="GO:0016020">
    <property type="term" value="C:membrane"/>
    <property type="evidence" value="ECO:0007669"/>
    <property type="project" value="UniProtKB-SubCell"/>
</dbReference>
<feature type="transmembrane region" description="Helical" evidence="7">
    <location>
        <begin position="28"/>
        <end position="51"/>
    </location>
</feature>
<dbReference type="Gene3D" id="1.20.1510.10">
    <property type="entry name" value="Cation efflux protein transmembrane domain"/>
    <property type="match status" value="1"/>
</dbReference>